<evidence type="ECO:0000313" key="2">
    <source>
        <dbReference type="EMBL" id="KAF3543547.1"/>
    </source>
</evidence>
<evidence type="ECO:0000313" key="3">
    <source>
        <dbReference type="Proteomes" id="UP000266723"/>
    </source>
</evidence>
<dbReference type="InterPro" id="IPR036397">
    <property type="entry name" value="RNaseH_sf"/>
</dbReference>
<proteinExistence type="predicted"/>
<gene>
    <name evidence="2" type="ORF">DY000_02009597</name>
</gene>
<dbReference type="Pfam" id="PF13456">
    <property type="entry name" value="RVT_3"/>
    <property type="match status" value="1"/>
</dbReference>
<dbReference type="Proteomes" id="UP000266723">
    <property type="component" value="Unassembled WGS sequence"/>
</dbReference>
<dbReference type="PANTHER" id="PTHR47074">
    <property type="entry name" value="BNAC02G40300D PROTEIN"/>
    <property type="match status" value="1"/>
</dbReference>
<dbReference type="InterPro" id="IPR052929">
    <property type="entry name" value="RNase_H-like_EbsB-rel"/>
</dbReference>
<dbReference type="CDD" id="cd06222">
    <property type="entry name" value="RNase_H_like"/>
    <property type="match status" value="1"/>
</dbReference>
<organism evidence="2 3">
    <name type="scientific">Brassica cretica</name>
    <name type="common">Mustard</name>
    <dbReference type="NCBI Taxonomy" id="69181"/>
    <lineage>
        <taxon>Eukaryota</taxon>
        <taxon>Viridiplantae</taxon>
        <taxon>Streptophyta</taxon>
        <taxon>Embryophyta</taxon>
        <taxon>Tracheophyta</taxon>
        <taxon>Spermatophyta</taxon>
        <taxon>Magnoliopsida</taxon>
        <taxon>eudicotyledons</taxon>
        <taxon>Gunneridae</taxon>
        <taxon>Pentapetalae</taxon>
        <taxon>rosids</taxon>
        <taxon>malvids</taxon>
        <taxon>Brassicales</taxon>
        <taxon>Brassicaceae</taxon>
        <taxon>Brassiceae</taxon>
        <taxon>Brassica</taxon>
    </lineage>
</organism>
<protein>
    <recommendedName>
        <fullName evidence="1">RNase H type-1 domain-containing protein</fullName>
    </recommendedName>
</protein>
<keyword evidence="3" id="KW-1185">Reference proteome</keyword>
<sequence>MALTDENLLWQIWKARNRFCFEHVNPVASVIVSCAMDQAVVWLNLHGHITESLVVTQPEPGVVSEWTKPPTSFLKCNVGSSWSQASSVGGAGWIIRDSSGKALVHSRRSFSGISSSTQADLMALSWAAAAVVDLRLKNVMFEFSSPSVAEVLNNPLINPFSYHNCYEVFRNVHAVARCSLQLVSTSSNTAAYAIALSVTRDNRHHSYVASNGPSWLASLLSQEATSR</sequence>
<comment type="caution">
    <text evidence="2">The sequence shown here is derived from an EMBL/GenBank/DDBJ whole genome shotgun (WGS) entry which is preliminary data.</text>
</comment>
<dbReference type="EMBL" id="QGKV02000832">
    <property type="protein sequence ID" value="KAF3543547.1"/>
    <property type="molecule type" value="Genomic_DNA"/>
</dbReference>
<dbReference type="InterPro" id="IPR002156">
    <property type="entry name" value="RNaseH_domain"/>
</dbReference>
<accession>A0ABQ7BW47</accession>
<dbReference type="InterPro" id="IPR044730">
    <property type="entry name" value="RNase_H-like_dom_plant"/>
</dbReference>
<dbReference type="Gene3D" id="3.30.420.10">
    <property type="entry name" value="Ribonuclease H-like superfamily/Ribonuclease H"/>
    <property type="match status" value="1"/>
</dbReference>
<evidence type="ECO:0000259" key="1">
    <source>
        <dbReference type="Pfam" id="PF13456"/>
    </source>
</evidence>
<dbReference type="PANTHER" id="PTHR47074:SF11">
    <property type="entry name" value="REVERSE TRANSCRIPTASE-LIKE PROTEIN"/>
    <property type="match status" value="1"/>
</dbReference>
<name>A0ABQ7BW47_BRACR</name>
<feature type="domain" description="RNase H type-1" evidence="1">
    <location>
        <begin position="78"/>
        <end position="195"/>
    </location>
</feature>
<reference evidence="2 3" key="1">
    <citation type="journal article" date="2020" name="BMC Genomics">
        <title>Intraspecific diversification of the crop wild relative Brassica cretica Lam. using demographic model selection.</title>
        <authorList>
            <person name="Kioukis A."/>
            <person name="Michalopoulou V.A."/>
            <person name="Briers L."/>
            <person name="Pirintsos S."/>
            <person name="Studholme D.J."/>
            <person name="Pavlidis P."/>
            <person name="Sarris P.F."/>
        </authorList>
    </citation>
    <scope>NUCLEOTIDE SEQUENCE [LARGE SCALE GENOMIC DNA]</scope>
    <source>
        <strain evidence="3">cv. PFS-1207/04</strain>
    </source>
</reference>